<name>U4TNK1_9LACO</name>
<keyword evidence="2" id="KW-1185">Reference proteome</keyword>
<accession>U4TNK1</accession>
<evidence type="ECO:0000313" key="1">
    <source>
        <dbReference type="EMBL" id="ERL65794.1"/>
    </source>
</evidence>
<gene>
    <name evidence="1" type="ORF">L248_1870</name>
</gene>
<reference evidence="2" key="1">
    <citation type="journal article" date="2013" name="Genome Announc.">
        <title>Whole-Genome Sequencing of Lactobacillus shenzhenensis Strain LY-73T.</title>
        <authorList>
            <person name="Lin Z."/>
            <person name="Liu Z."/>
            <person name="Yang R."/>
            <person name="Zou Y."/>
            <person name="Wan D."/>
            <person name="Chen J."/>
            <person name="Guo M."/>
            <person name="Zhao J."/>
            <person name="Fang C."/>
            <person name="Yang R."/>
            <person name="Liu F."/>
        </authorList>
    </citation>
    <scope>NUCLEOTIDE SEQUENCE [LARGE SCALE GENOMIC DNA]</scope>
    <source>
        <strain evidence="2">LY-73</strain>
    </source>
</reference>
<evidence type="ECO:0000313" key="2">
    <source>
        <dbReference type="Proteomes" id="UP000030647"/>
    </source>
</evidence>
<dbReference type="AlphaFoldDB" id="U4TNK1"/>
<sequence length="163" mass="18391">MADTSETNPSEEQVDLDAMWQAYNQDIPDPAKLIAGAVSYQSICGTILSTMEKILTELNAQPTVMNKQEYLQRPDVAARISLVLQLHEQEGGVNGAIESLLNSMSLRYTYEEEIERFDRAQDLDYPVAIQLVVAATVNISRVLDRNYPAFLDVLDYYLNPEEE</sequence>
<dbReference type="Proteomes" id="UP000030647">
    <property type="component" value="Unassembled WGS sequence"/>
</dbReference>
<organism evidence="1 2">
    <name type="scientific">Schleiferilactobacillus shenzhenensis LY-73</name>
    <dbReference type="NCBI Taxonomy" id="1231336"/>
    <lineage>
        <taxon>Bacteria</taxon>
        <taxon>Bacillati</taxon>
        <taxon>Bacillota</taxon>
        <taxon>Bacilli</taxon>
        <taxon>Lactobacillales</taxon>
        <taxon>Lactobacillaceae</taxon>
        <taxon>Schleiferilactobacillus</taxon>
    </lineage>
</organism>
<dbReference type="EMBL" id="KI271584">
    <property type="protein sequence ID" value="ERL65794.1"/>
    <property type="molecule type" value="Genomic_DNA"/>
</dbReference>
<dbReference type="STRING" id="1231336.L248_1870"/>
<dbReference type="RefSeq" id="WP_022528737.1">
    <property type="nucleotide sequence ID" value="NZ_KI271584.1"/>
</dbReference>
<dbReference type="HOGENOM" id="CLU_1625006_0_0_9"/>
<proteinExistence type="predicted"/>
<protein>
    <submittedName>
        <fullName evidence="1">Uncharacterized protein</fullName>
    </submittedName>
</protein>